<accession>A0A1E3QUD8</accession>
<keyword evidence="1" id="KW-1133">Transmembrane helix</keyword>
<dbReference type="GO" id="GO:0006629">
    <property type="term" value="P:lipid metabolic process"/>
    <property type="evidence" value="ECO:0007669"/>
    <property type="project" value="InterPro"/>
</dbReference>
<dbReference type="InterPro" id="IPR029058">
    <property type="entry name" value="AB_hydrolase_fold"/>
</dbReference>
<evidence type="ECO:0000256" key="1">
    <source>
        <dbReference type="SAM" id="Phobius"/>
    </source>
</evidence>
<dbReference type="AlphaFoldDB" id="A0A1E3QUD8"/>
<feature type="transmembrane region" description="Helical" evidence="1">
    <location>
        <begin position="310"/>
        <end position="327"/>
    </location>
</feature>
<feature type="domain" description="Partial AB-hydrolase lipase" evidence="2">
    <location>
        <begin position="117"/>
        <end position="178"/>
    </location>
</feature>
<dbReference type="InterPro" id="IPR006693">
    <property type="entry name" value="AB_hydrolase_lipase"/>
</dbReference>
<dbReference type="GeneID" id="30148625"/>
<evidence type="ECO:0000259" key="2">
    <source>
        <dbReference type="Pfam" id="PF04083"/>
    </source>
</evidence>
<dbReference type="OrthoDB" id="6130531at2759"/>
<dbReference type="SUPFAM" id="SSF53474">
    <property type="entry name" value="alpha/beta-Hydrolases"/>
    <property type="match status" value="1"/>
</dbReference>
<reference evidence="4" key="1">
    <citation type="submission" date="2016-05" db="EMBL/GenBank/DDBJ databases">
        <title>Comparative genomics of biotechnologically important yeasts.</title>
        <authorList>
            <consortium name="DOE Joint Genome Institute"/>
            <person name="Riley R."/>
            <person name="Haridas S."/>
            <person name="Wolfe K.H."/>
            <person name="Lopes M.R."/>
            <person name="Hittinger C.T."/>
            <person name="Goker M."/>
            <person name="Salamov A."/>
            <person name="Wisecaver J."/>
            <person name="Long T.M."/>
            <person name="Aerts A.L."/>
            <person name="Barry K."/>
            <person name="Choi C."/>
            <person name="Clum A."/>
            <person name="Coughlan A.Y."/>
            <person name="Deshpande S."/>
            <person name="Douglass A.P."/>
            <person name="Hanson S.J."/>
            <person name="Klenk H.-P."/>
            <person name="Labutti K."/>
            <person name="Lapidus A."/>
            <person name="Lindquist E."/>
            <person name="Lipzen A."/>
            <person name="Meier-Kolthoff J.P."/>
            <person name="Ohm R.A."/>
            <person name="Otillar R.P."/>
            <person name="Pangilinan J."/>
            <person name="Peng Y."/>
            <person name="Rokas A."/>
            <person name="Rosa C.A."/>
            <person name="Scheuner C."/>
            <person name="Sibirny A.A."/>
            <person name="Slot J.C."/>
            <person name="Stielow J.B."/>
            <person name="Sun H."/>
            <person name="Kurtzman C.P."/>
            <person name="Blackwell M."/>
            <person name="Grigoriev I.V."/>
            <person name="Jeffries T.W."/>
        </authorList>
    </citation>
    <scope>NUCLEOTIDE SEQUENCE [LARGE SCALE GENOMIC DNA]</scope>
    <source>
        <strain evidence="4">NRRL Y-12698</strain>
    </source>
</reference>
<organism evidence="3 4">
    <name type="scientific">Babjeviella inositovora NRRL Y-12698</name>
    <dbReference type="NCBI Taxonomy" id="984486"/>
    <lineage>
        <taxon>Eukaryota</taxon>
        <taxon>Fungi</taxon>
        <taxon>Dikarya</taxon>
        <taxon>Ascomycota</taxon>
        <taxon>Saccharomycotina</taxon>
        <taxon>Pichiomycetes</taxon>
        <taxon>Serinales incertae sedis</taxon>
        <taxon>Babjeviella</taxon>
    </lineage>
</organism>
<proteinExistence type="predicted"/>
<dbReference type="PANTHER" id="PTHR11005">
    <property type="entry name" value="LYSOSOMAL ACID LIPASE-RELATED"/>
    <property type="match status" value="1"/>
</dbReference>
<dbReference type="EMBL" id="KV454428">
    <property type="protein sequence ID" value="ODQ81301.1"/>
    <property type="molecule type" value="Genomic_DNA"/>
</dbReference>
<keyword evidence="4" id="KW-1185">Reference proteome</keyword>
<feature type="transmembrane region" description="Helical" evidence="1">
    <location>
        <begin position="64"/>
        <end position="87"/>
    </location>
</feature>
<evidence type="ECO:0000313" key="4">
    <source>
        <dbReference type="Proteomes" id="UP000094336"/>
    </source>
</evidence>
<dbReference type="Proteomes" id="UP000094336">
    <property type="component" value="Unassembled WGS sequence"/>
</dbReference>
<dbReference type="STRING" id="984486.A0A1E3QUD8"/>
<dbReference type="Gene3D" id="3.40.50.1820">
    <property type="entry name" value="alpha/beta hydrolase"/>
    <property type="match status" value="1"/>
</dbReference>
<keyword evidence="1" id="KW-0812">Transmembrane</keyword>
<dbReference type="RefSeq" id="XP_018986629.1">
    <property type="nucleotide sequence ID" value="XM_019130772.1"/>
</dbReference>
<sequence length="479" mass="54285">MPSSTGQSLDDILTITSLFTPLVTKSLPNSFTITWSFKFALPIKHVELIILATDWRSAEMICCVWKFACAAICSFFFLAILLLFAIIHNAFLRLPLRVEVTQEAFPTSDLKMVPDLRYYLNLLGLDALEYSVITPDGFIITLTRVTDLSSEEQTPTSRKPVLLVHGLLQHSGAYVTSGTKSLAYFLHHQGYDVWLGNNRCGFDPQHQFYTPGDPNMWAWDIHEMAMYDLSSLIKEVLCHSVHPKLSLVCHSQSTTQAFIALSRVSQSFPTTCLIHDRVNCFVALAPAVYGGPILTEKAFIRFINTFPTPVFHLFFGVTSFIPFMLTCRRWFVRMPSYGWFAYQMFRFLFGWNDSLWDPAVRNQQFVFAPVYVSAKLIRWWLCNKAGDSTRSVGFMSNNGAVFKHEERWFDEAPPIMLVVGGKDRLVDGSKLLDHFSTFDAGSVVSAVTVPEYAHLDVLWADDVLQRVGVPMADFLAEWG</sequence>
<gene>
    <name evidence="3" type="ORF">BABINDRAFT_170863</name>
</gene>
<name>A0A1E3QUD8_9ASCO</name>
<keyword evidence="1" id="KW-0472">Membrane</keyword>
<protein>
    <recommendedName>
        <fullName evidence="2">Partial AB-hydrolase lipase domain-containing protein</fullName>
    </recommendedName>
</protein>
<evidence type="ECO:0000313" key="3">
    <source>
        <dbReference type="EMBL" id="ODQ81301.1"/>
    </source>
</evidence>
<dbReference type="Pfam" id="PF04083">
    <property type="entry name" value="Abhydro_lipase"/>
    <property type="match status" value="1"/>
</dbReference>